<evidence type="ECO:0000313" key="5">
    <source>
        <dbReference type="Proteomes" id="UP000441208"/>
    </source>
</evidence>
<evidence type="ECO:0000313" key="6">
    <source>
        <dbReference type="Proteomes" id="UP000460718"/>
    </source>
</evidence>
<evidence type="ECO:0000313" key="1">
    <source>
        <dbReference type="EMBL" id="KAE8962525.1"/>
    </source>
</evidence>
<protein>
    <submittedName>
        <fullName evidence="2">Uncharacterized protein</fullName>
    </submittedName>
</protein>
<organism evidence="2 5">
    <name type="scientific">Phytophthora fragariae</name>
    <dbReference type="NCBI Taxonomy" id="53985"/>
    <lineage>
        <taxon>Eukaryota</taxon>
        <taxon>Sar</taxon>
        <taxon>Stramenopiles</taxon>
        <taxon>Oomycota</taxon>
        <taxon>Peronosporomycetes</taxon>
        <taxon>Peronosporales</taxon>
        <taxon>Peronosporaceae</taxon>
        <taxon>Phytophthora</taxon>
    </lineage>
</organism>
<accession>A0A6A3PUN4</accession>
<dbReference type="EMBL" id="QXFW01005287">
    <property type="protein sequence ID" value="KAE8962525.1"/>
    <property type="molecule type" value="Genomic_DNA"/>
</dbReference>
<dbReference type="Proteomes" id="UP000437068">
    <property type="component" value="Unassembled WGS sequence"/>
</dbReference>
<reference evidence="4 5" key="1">
    <citation type="submission" date="2018-08" db="EMBL/GenBank/DDBJ databases">
        <title>Genomic investigation of the strawberry pathogen Phytophthora fragariae indicates pathogenicity is determined by transcriptional variation in three key races.</title>
        <authorList>
            <person name="Adams T.M."/>
            <person name="Armitage A.D."/>
            <person name="Sobczyk M.K."/>
            <person name="Bates H.J."/>
            <person name="Dunwell J.M."/>
            <person name="Nellist C.F."/>
            <person name="Harrison R.J."/>
        </authorList>
    </citation>
    <scope>NUCLEOTIDE SEQUENCE [LARGE SCALE GENOMIC DNA]</scope>
    <source>
        <strain evidence="3 4">A4</strain>
        <strain evidence="2 5">NOV-71</strain>
        <strain evidence="1 6">SCRP245</strain>
    </source>
</reference>
<dbReference type="Proteomes" id="UP000460718">
    <property type="component" value="Unassembled WGS sequence"/>
</dbReference>
<evidence type="ECO:0000313" key="3">
    <source>
        <dbReference type="EMBL" id="KAE9267735.1"/>
    </source>
</evidence>
<name>A0A6A3PUN4_9STRA</name>
<proteinExistence type="predicted"/>
<dbReference type="AlphaFoldDB" id="A0A6A3PUN4"/>
<dbReference type="Proteomes" id="UP000441208">
    <property type="component" value="Unassembled WGS sequence"/>
</dbReference>
<evidence type="ECO:0000313" key="2">
    <source>
        <dbReference type="EMBL" id="KAE9062262.1"/>
    </source>
</evidence>
<gene>
    <name evidence="3" type="ORF">PF001_g29951</name>
    <name evidence="2" type="ORF">PF007_g29974</name>
    <name evidence="1" type="ORF">PF011_g29353</name>
</gene>
<sequence>MKVMCDFKSELAVLDSCGCATSTKNYKDKDKDDNDGVWSVLTSMHATTTSTLKVLWRCEDYCLG</sequence>
<comment type="caution">
    <text evidence="2">The sequence shown here is derived from an EMBL/GenBank/DDBJ whole genome shotgun (WGS) entry which is preliminary data.</text>
</comment>
<dbReference type="EMBL" id="QXFZ01005002">
    <property type="protein sequence ID" value="KAE9062262.1"/>
    <property type="molecule type" value="Genomic_DNA"/>
</dbReference>
<dbReference type="EMBL" id="QXGE01005353">
    <property type="protein sequence ID" value="KAE9267735.1"/>
    <property type="molecule type" value="Genomic_DNA"/>
</dbReference>
<evidence type="ECO:0000313" key="4">
    <source>
        <dbReference type="Proteomes" id="UP000437068"/>
    </source>
</evidence>